<keyword evidence="2" id="KW-1185">Reference proteome</keyword>
<evidence type="ECO:0000313" key="1">
    <source>
        <dbReference type="EMBL" id="EHS64481.1"/>
    </source>
</evidence>
<dbReference type="Proteomes" id="UP000008783">
    <property type="component" value="Unassembled WGS sequence"/>
</dbReference>
<dbReference type="GeneID" id="13542637"/>
<dbReference type="KEGG" id="pgr:PGTG_20947"/>
<organism evidence="1 2">
    <name type="scientific">Puccinia graminis f. sp. tritici (strain CRL 75-36-700-3 / race SCCL)</name>
    <name type="common">Black stem rust fungus</name>
    <dbReference type="NCBI Taxonomy" id="418459"/>
    <lineage>
        <taxon>Eukaryota</taxon>
        <taxon>Fungi</taxon>
        <taxon>Dikarya</taxon>
        <taxon>Basidiomycota</taxon>
        <taxon>Pucciniomycotina</taxon>
        <taxon>Pucciniomycetes</taxon>
        <taxon>Pucciniales</taxon>
        <taxon>Pucciniaceae</taxon>
        <taxon>Puccinia</taxon>
    </lineage>
</organism>
<evidence type="ECO:0000313" key="2">
    <source>
        <dbReference type="Proteomes" id="UP000008783"/>
    </source>
</evidence>
<dbReference type="OrthoDB" id="2511112at2759"/>
<gene>
    <name evidence="1" type="ORF">PGTG_20947</name>
</gene>
<dbReference type="RefSeq" id="XP_003890395.1">
    <property type="nucleotide sequence ID" value="XM_003890346.1"/>
</dbReference>
<dbReference type="AlphaFoldDB" id="H6QPX9"/>
<sequence length="153" mass="16556">MIFHFSAVVRHDVGIAAPTGGHLSGHAWPGHISAIHSNGHPGLPLDPPDVEDKLRSQNHPPDRFLPVKLTVRARLSQAGLPLDLCCGVDPGGVRSRQTDAKNGVELPPDAARGVQGHPQMLIRSRGVDPHPRRGSSTCKEHIFGVYKVCRFQI</sequence>
<accession>H6QPX9</accession>
<protein>
    <submittedName>
        <fullName evidence="1">Uncharacterized protein</fullName>
    </submittedName>
</protein>
<name>H6QPX9_PUCGT</name>
<dbReference type="EMBL" id="DS178268">
    <property type="protein sequence ID" value="EHS64481.1"/>
    <property type="molecule type" value="Genomic_DNA"/>
</dbReference>
<dbReference type="InParanoid" id="H6QPX9"/>
<dbReference type="VEuPathDB" id="FungiDB:PGTG_20947"/>
<reference evidence="2" key="1">
    <citation type="journal article" date="2011" name="Proc. Natl. Acad. Sci. U.S.A.">
        <title>Obligate biotrophy features unraveled by the genomic analysis of rust fungi.</title>
        <authorList>
            <person name="Duplessis S."/>
            <person name="Cuomo C.A."/>
            <person name="Lin Y.-C."/>
            <person name="Aerts A."/>
            <person name="Tisserant E."/>
            <person name="Veneault-Fourrey C."/>
            <person name="Joly D.L."/>
            <person name="Hacquard S."/>
            <person name="Amselem J."/>
            <person name="Cantarel B.L."/>
            <person name="Chiu R."/>
            <person name="Coutinho P.M."/>
            <person name="Feau N."/>
            <person name="Field M."/>
            <person name="Frey P."/>
            <person name="Gelhaye E."/>
            <person name="Goldberg J."/>
            <person name="Grabherr M.G."/>
            <person name="Kodira C.D."/>
            <person name="Kohler A."/>
            <person name="Kuees U."/>
            <person name="Lindquist E.A."/>
            <person name="Lucas S.M."/>
            <person name="Mago R."/>
            <person name="Mauceli E."/>
            <person name="Morin E."/>
            <person name="Murat C."/>
            <person name="Pangilinan J.L."/>
            <person name="Park R."/>
            <person name="Pearson M."/>
            <person name="Quesneville H."/>
            <person name="Rouhier N."/>
            <person name="Sakthikumar S."/>
            <person name="Salamov A.A."/>
            <person name="Schmutz J."/>
            <person name="Selles B."/>
            <person name="Shapiro H."/>
            <person name="Tanguay P."/>
            <person name="Tuskan G.A."/>
            <person name="Henrissat B."/>
            <person name="Van de Peer Y."/>
            <person name="Rouze P."/>
            <person name="Ellis J.G."/>
            <person name="Dodds P.N."/>
            <person name="Schein J.E."/>
            <person name="Zhong S."/>
            <person name="Hamelin R.C."/>
            <person name="Grigoriev I.V."/>
            <person name="Szabo L.J."/>
            <person name="Martin F."/>
        </authorList>
    </citation>
    <scope>NUCLEOTIDE SEQUENCE [LARGE SCALE GENOMIC DNA]</scope>
    <source>
        <strain evidence="2">CRL 75-36-700-3 / race SCCL</strain>
    </source>
</reference>
<dbReference type="HOGENOM" id="CLU_1714205_0_0_1"/>
<proteinExistence type="predicted"/>